<sequence length="332" mass="37784">MRYLQDIQKSCKKMKANIRAAQYNLVRIRQQGGSRYRERRYRFHQSYNHQFFCILQFPSYSQRSRDSNVRSLNPFPFPSTQRLPSNRNHELDITFNPTHPLNHPLPSLQPLPYSTASESSPPLLSLPPQKWTTQPPSPFLASSPKPTFPQPTPTTPSRASHTSSTPPALRSGGSSGDPEPRIFLENDLVALKSSDDVIFGNDNTTSTVLARRLNPEGIPNWMIMSKPGSPFLRRWLERYEGKVAPGTGERVWEDDMWKEMGFEVPTQLAMEENPGLAFVLDGHAWFYPLASEEEGDVPLKKLWFGKSWDSIDESYGTLYLALGSVDERSDQL</sequence>
<feature type="region of interest" description="Disordered" evidence="2">
    <location>
        <begin position="65"/>
        <end position="179"/>
    </location>
</feature>
<feature type="compositionally biased region" description="Low complexity" evidence="2">
    <location>
        <begin position="119"/>
        <end position="128"/>
    </location>
</feature>
<protein>
    <submittedName>
        <fullName evidence="3">Uncharacterized protein</fullName>
    </submittedName>
</protein>
<proteinExistence type="predicted"/>
<evidence type="ECO:0000313" key="4">
    <source>
        <dbReference type="Proteomes" id="UP001590951"/>
    </source>
</evidence>
<dbReference type="Proteomes" id="UP001590951">
    <property type="component" value="Unassembled WGS sequence"/>
</dbReference>
<keyword evidence="1" id="KW-0175">Coiled coil</keyword>
<evidence type="ECO:0000256" key="1">
    <source>
        <dbReference type="SAM" id="Coils"/>
    </source>
</evidence>
<dbReference type="EMBL" id="JBHFEH010000214">
    <property type="protein sequence ID" value="KAL2044100.1"/>
    <property type="molecule type" value="Genomic_DNA"/>
</dbReference>
<keyword evidence="4" id="KW-1185">Reference proteome</keyword>
<organism evidence="3 4">
    <name type="scientific">Lepraria finkii</name>
    <dbReference type="NCBI Taxonomy" id="1340010"/>
    <lineage>
        <taxon>Eukaryota</taxon>
        <taxon>Fungi</taxon>
        <taxon>Dikarya</taxon>
        <taxon>Ascomycota</taxon>
        <taxon>Pezizomycotina</taxon>
        <taxon>Lecanoromycetes</taxon>
        <taxon>OSLEUM clade</taxon>
        <taxon>Lecanoromycetidae</taxon>
        <taxon>Lecanorales</taxon>
        <taxon>Lecanorineae</taxon>
        <taxon>Stereocaulaceae</taxon>
        <taxon>Lepraria</taxon>
    </lineage>
</organism>
<reference evidence="3 4" key="1">
    <citation type="submission" date="2024-09" db="EMBL/GenBank/DDBJ databases">
        <title>Rethinking Asexuality: The Enigmatic Case of Functional Sexual Genes in Lepraria (Stereocaulaceae).</title>
        <authorList>
            <person name="Doellman M."/>
            <person name="Sun Y."/>
            <person name="Barcenas-Pena A."/>
            <person name="Lumbsch H.T."/>
            <person name="Grewe F."/>
        </authorList>
    </citation>
    <scope>NUCLEOTIDE SEQUENCE [LARGE SCALE GENOMIC DNA]</scope>
    <source>
        <strain evidence="3 4">Grewe 0041</strain>
    </source>
</reference>
<comment type="caution">
    <text evidence="3">The sequence shown here is derived from an EMBL/GenBank/DDBJ whole genome shotgun (WGS) entry which is preliminary data.</text>
</comment>
<evidence type="ECO:0000256" key="2">
    <source>
        <dbReference type="SAM" id="MobiDB-lite"/>
    </source>
</evidence>
<accession>A0ABR4AG29</accession>
<feature type="coiled-coil region" evidence="1">
    <location>
        <begin position="4"/>
        <end position="31"/>
    </location>
</feature>
<name>A0ABR4AG29_9LECA</name>
<gene>
    <name evidence="3" type="ORF">ABVK25_012476</name>
</gene>
<evidence type="ECO:0000313" key="3">
    <source>
        <dbReference type="EMBL" id="KAL2044100.1"/>
    </source>
</evidence>
<feature type="compositionally biased region" description="Polar residues" evidence="2">
    <location>
        <begin position="157"/>
        <end position="166"/>
    </location>
</feature>
<dbReference type="Gene3D" id="3.90.550.20">
    <property type="match status" value="1"/>
</dbReference>